<proteinExistence type="predicted"/>
<dbReference type="Proteomes" id="UP000006757">
    <property type="component" value="Unassembled WGS sequence"/>
</dbReference>
<keyword evidence="2" id="KW-1185">Reference proteome</keyword>
<sequence length="163" mass="18043">MRVSSLVRGCAPVKAECPESWRTNIVIGIVVVAAVEVDPFTKGWVPVVSKDDHNEVLWVTDARSQGEASCKRSVLEDVVDDMKVGYVVMMPWHCRNDEGMLRGGMLYIFVRRLENTIAGLDLVQWSGEGLPSTTGFEDDNLGFLYWGAQRLTGLDLPGLSDPE</sequence>
<name>K1VYR8_TRIAC</name>
<organism evidence="1 2">
    <name type="scientific">Trichosporon asahii var. asahii (strain CBS 8904)</name>
    <name type="common">Yeast</name>
    <dbReference type="NCBI Taxonomy" id="1220162"/>
    <lineage>
        <taxon>Eukaryota</taxon>
        <taxon>Fungi</taxon>
        <taxon>Dikarya</taxon>
        <taxon>Basidiomycota</taxon>
        <taxon>Agaricomycotina</taxon>
        <taxon>Tremellomycetes</taxon>
        <taxon>Trichosporonales</taxon>
        <taxon>Trichosporonaceae</taxon>
        <taxon>Trichosporon</taxon>
    </lineage>
</organism>
<dbReference type="AlphaFoldDB" id="K1VYR8"/>
<comment type="caution">
    <text evidence="1">The sequence shown here is derived from an EMBL/GenBank/DDBJ whole genome shotgun (WGS) entry which is preliminary data.</text>
</comment>
<protein>
    <submittedName>
        <fullName evidence="1">Uncharacterized protein</fullName>
    </submittedName>
</protein>
<dbReference type="HOGENOM" id="CLU_1628227_0_0_1"/>
<dbReference type="EMBL" id="AMBO01000213">
    <property type="protein sequence ID" value="EKD04657.1"/>
    <property type="molecule type" value="Genomic_DNA"/>
</dbReference>
<reference evidence="1 2" key="1">
    <citation type="journal article" date="2012" name="Eukaryot. Cell">
        <title>Genome sequence of the Trichosporon asahii environmental strain CBS 8904.</title>
        <authorList>
            <person name="Yang R.Y."/>
            <person name="Li H.T."/>
            <person name="Zhu H."/>
            <person name="Zhou G.P."/>
            <person name="Wang M."/>
            <person name="Wang L."/>
        </authorList>
    </citation>
    <scope>NUCLEOTIDE SEQUENCE [LARGE SCALE GENOMIC DNA]</scope>
    <source>
        <strain evidence="1 2">CBS 8904</strain>
    </source>
</reference>
<accession>K1VYR8</accession>
<evidence type="ECO:0000313" key="2">
    <source>
        <dbReference type="Proteomes" id="UP000006757"/>
    </source>
</evidence>
<gene>
    <name evidence="1" type="ORF">A1Q2_01040</name>
</gene>
<evidence type="ECO:0000313" key="1">
    <source>
        <dbReference type="EMBL" id="EKD04657.1"/>
    </source>
</evidence>
<dbReference type="InParanoid" id="K1VYR8"/>